<dbReference type="EMBL" id="JBICCN010000026">
    <property type="protein sequence ID" value="KAL3102137.1"/>
    <property type="molecule type" value="Genomic_DNA"/>
</dbReference>
<feature type="region of interest" description="Disordered" evidence="1">
    <location>
        <begin position="1"/>
        <end position="92"/>
    </location>
</feature>
<keyword evidence="3" id="KW-1185">Reference proteome</keyword>
<organism evidence="2 3">
    <name type="scientific">Heterodera schachtii</name>
    <name type="common">Sugarbeet cyst nematode worm</name>
    <name type="synonym">Tylenchus schachtii</name>
    <dbReference type="NCBI Taxonomy" id="97005"/>
    <lineage>
        <taxon>Eukaryota</taxon>
        <taxon>Metazoa</taxon>
        <taxon>Ecdysozoa</taxon>
        <taxon>Nematoda</taxon>
        <taxon>Chromadorea</taxon>
        <taxon>Rhabditida</taxon>
        <taxon>Tylenchina</taxon>
        <taxon>Tylenchomorpha</taxon>
        <taxon>Tylenchoidea</taxon>
        <taxon>Heteroderidae</taxon>
        <taxon>Heteroderinae</taxon>
        <taxon>Heterodera</taxon>
    </lineage>
</organism>
<reference evidence="2 3" key="1">
    <citation type="submission" date="2024-10" db="EMBL/GenBank/DDBJ databases">
        <authorList>
            <person name="Kim D."/>
        </authorList>
    </citation>
    <scope>NUCLEOTIDE SEQUENCE [LARGE SCALE GENOMIC DNA]</scope>
    <source>
        <strain evidence="2">Taebaek</strain>
    </source>
</reference>
<feature type="compositionally biased region" description="Basic residues" evidence="1">
    <location>
        <begin position="1"/>
        <end position="11"/>
    </location>
</feature>
<protein>
    <submittedName>
        <fullName evidence="2">Uncharacterized protein</fullName>
    </submittedName>
</protein>
<sequence>MHHKTAFRGKKGTQAEWVGAGGEGELTPRGDSLSRRSLPREMEAKDAALVLVGRRRRGGREKQRAGPLTHCERARQCTSKEFPPPHPLSRPSPAIILARESRKKLNDYELFEGSREMKPVEGKLSRVKTLAEQRSSGRRECWGGGGKEGEATD</sequence>
<evidence type="ECO:0000313" key="3">
    <source>
        <dbReference type="Proteomes" id="UP001620645"/>
    </source>
</evidence>
<comment type="caution">
    <text evidence="2">The sequence shown here is derived from an EMBL/GenBank/DDBJ whole genome shotgun (WGS) entry which is preliminary data.</text>
</comment>
<feature type="region of interest" description="Disordered" evidence="1">
    <location>
        <begin position="122"/>
        <end position="153"/>
    </location>
</feature>
<dbReference type="Proteomes" id="UP001620645">
    <property type="component" value="Unassembled WGS sequence"/>
</dbReference>
<gene>
    <name evidence="2" type="ORF">niasHS_003546</name>
</gene>
<feature type="compositionally biased region" description="Basic and acidic residues" evidence="1">
    <location>
        <begin position="60"/>
        <end position="75"/>
    </location>
</feature>
<name>A0ABD2KGU2_HETSC</name>
<dbReference type="AlphaFoldDB" id="A0ABD2KGU2"/>
<proteinExistence type="predicted"/>
<accession>A0ABD2KGU2</accession>
<evidence type="ECO:0000313" key="2">
    <source>
        <dbReference type="EMBL" id="KAL3102137.1"/>
    </source>
</evidence>
<feature type="compositionally biased region" description="Basic and acidic residues" evidence="1">
    <location>
        <begin position="26"/>
        <end position="46"/>
    </location>
</feature>
<evidence type="ECO:0000256" key="1">
    <source>
        <dbReference type="SAM" id="MobiDB-lite"/>
    </source>
</evidence>